<evidence type="ECO:0000313" key="2">
    <source>
        <dbReference type="RefSeq" id="XP_075105910.1"/>
    </source>
</evidence>
<keyword evidence="1" id="KW-1185">Reference proteome</keyword>
<proteinExistence type="predicted"/>
<gene>
    <name evidence="2" type="primary">LOC107813310</name>
</gene>
<protein>
    <submittedName>
        <fullName evidence="2">DUF21 domain-containing protein At2g14520-like isoform X1</fullName>
    </submittedName>
</protein>
<dbReference type="Proteomes" id="UP000790787">
    <property type="component" value="Chromosome 3"/>
</dbReference>
<organism evidence="1 2">
    <name type="scientific">Nicotiana tabacum</name>
    <name type="common">Common tobacco</name>
    <dbReference type="NCBI Taxonomy" id="4097"/>
    <lineage>
        <taxon>Eukaryota</taxon>
        <taxon>Viridiplantae</taxon>
        <taxon>Streptophyta</taxon>
        <taxon>Embryophyta</taxon>
        <taxon>Tracheophyta</taxon>
        <taxon>Spermatophyta</taxon>
        <taxon>Magnoliopsida</taxon>
        <taxon>eudicotyledons</taxon>
        <taxon>Gunneridae</taxon>
        <taxon>Pentapetalae</taxon>
        <taxon>asterids</taxon>
        <taxon>lamiids</taxon>
        <taxon>Solanales</taxon>
        <taxon>Solanaceae</taxon>
        <taxon>Nicotianoideae</taxon>
        <taxon>Nicotianeae</taxon>
        <taxon>Nicotiana</taxon>
    </lineage>
</organism>
<reference evidence="2" key="2">
    <citation type="submission" date="2025-08" db="UniProtKB">
        <authorList>
            <consortium name="RefSeq"/>
        </authorList>
    </citation>
    <scope>IDENTIFICATION</scope>
    <source>
        <tissue evidence="2">Leaf</tissue>
    </source>
</reference>
<evidence type="ECO:0000313" key="1">
    <source>
        <dbReference type="Proteomes" id="UP000790787"/>
    </source>
</evidence>
<dbReference type="RefSeq" id="XP_075105910.1">
    <property type="nucleotide sequence ID" value="XM_075249809.1"/>
</dbReference>
<accession>A0AC58U8Y7</accession>
<sequence>MGHTSLKCCNTEFFLYIVAVVFLVLCAGLMSGLTLGLMSMSIIDLEVLAKSGTPKDRLHASKILPIMKQQHLLLCTLLISNAAAMEALPVFLDELVPDWGAILLSVTLILLFGEIIPQSLCTRYGLAIGATVAPIVRVLIWFWFPVAYPISKILDYLLGKGHKALFRRAELRTLVDMHGNKAGKGGELLLHETTIIAGALDLTEKTARDAMTPISETFGIDVNANLDSRDLINLILEKGHSRVPVYYEHPTNIIGLVLVKNLVTINPRDNLSVKNVTIRRIPRVSATMPLYDILNEFQKGLSHMAAVVKKHDGTTEKESANLSNGVREVRLSIPGESFYQRKSSRARRSLRKSKRYNANISRREYSKSRRWSEEVHPAILPIKEKSLSALSSEEVIGIITMEDVIEELLNEEIYDETDHLEANSLSRLGRISIDN</sequence>
<reference evidence="1" key="1">
    <citation type="journal article" date="2014" name="Nat. Commun.">
        <title>The tobacco genome sequence and its comparison with those of tomato and potato.</title>
        <authorList>
            <person name="Sierro N."/>
            <person name="Battey J.N."/>
            <person name="Ouadi S."/>
            <person name="Bakaher N."/>
            <person name="Bovet L."/>
            <person name="Willig A."/>
            <person name="Goepfert S."/>
            <person name="Peitsch M.C."/>
            <person name="Ivanov N.V."/>
        </authorList>
    </citation>
    <scope>NUCLEOTIDE SEQUENCE [LARGE SCALE GENOMIC DNA]</scope>
</reference>
<name>A0AC58U8Y7_TOBAC</name>